<dbReference type="InterPro" id="IPR050903">
    <property type="entry name" value="Bact_Chemotaxis_MeTrfase"/>
</dbReference>
<dbReference type="Gene3D" id="3.40.50.150">
    <property type="entry name" value="Vaccinia Virus protein VP39"/>
    <property type="match status" value="1"/>
</dbReference>
<name>A0A7W7ZBA3_9BACT</name>
<dbReference type="SUPFAM" id="SSF47757">
    <property type="entry name" value="Chemotaxis receptor methyltransferase CheR, N-terminal domain"/>
    <property type="match status" value="1"/>
</dbReference>
<dbReference type="PRINTS" id="PR00996">
    <property type="entry name" value="CHERMTFRASE"/>
</dbReference>
<keyword evidence="5" id="KW-0949">S-adenosyl-L-methionine</keyword>
<dbReference type="SUPFAM" id="SSF53335">
    <property type="entry name" value="S-adenosyl-L-methionine-dependent methyltransferases"/>
    <property type="match status" value="1"/>
</dbReference>
<dbReference type="InterPro" id="IPR036804">
    <property type="entry name" value="CheR_N_sf"/>
</dbReference>
<evidence type="ECO:0000256" key="2">
    <source>
        <dbReference type="ARBA" id="ARBA00012534"/>
    </source>
</evidence>
<dbReference type="AlphaFoldDB" id="A0A7W7ZBA3"/>
<keyword evidence="8" id="KW-1185">Reference proteome</keyword>
<protein>
    <recommendedName>
        <fullName evidence="2">protein-glutamate O-methyltransferase</fullName>
        <ecNumber evidence="2">2.1.1.80</ecNumber>
    </recommendedName>
</protein>
<comment type="caution">
    <text evidence="7">The sequence shown here is derived from an EMBL/GenBank/DDBJ whole genome shotgun (WGS) entry which is preliminary data.</text>
</comment>
<dbReference type="SMART" id="SM00138">
    <property type="entry name" value="MeTrc"/>
    <property type="match status" value="1"/>
</dbReference>
<dbReference type="PROSITE" id="PS50123">
    <property type="entry name" value="CHER"/>
    <property type="match status" value="1"/>
</dbReference>
<dbReference type="Gene3D" id="1.10.155.10">
    <property type="entry name" value="Chemotaxis receptor methyltransferase CheR, N-terminal domain"/>
    <property type="match status" value="1"/>
</dbReference>
<evidence type="ECO:0000256" key="1">
    <source>
        <dbReference type="ARBA" id="ARBA00001541"/>
    </source>
</evidence>
<dbReference type="InterPro" id="IPR022642">
    <property type="entry name" value="CheR_C"/>
</dbReference>
<keyword evidence="4 7" id="KW-0808">Transferase</keyword>
<dbReference type="InterPro" id="IPR022641">
    <property type="entry name" value="CheR_N"/>
</dbReference>
<comment type="catalytic activity">
    <reaction evidence="1">
        <text>L-glutamyl-[protein] + S-adenosyl-L-methionine = [protein]-L-glutamate 5-O-methyl ester + S-adenosyl-L-homocysteine</text>
        <dbReference type="Rhea" id="RHEA:24452"/>
        <dbReference type="Rhea" id="RHEA-COMP:10208"/>
        <dbReference type="Rhea" id="RHEA-COMP:10311"/>
        <dbReference type="ChEBI" id="CHEBI:29973"/>
        <dbReference type="ChEBI" id="CHEBI:57856"/>
        <dbReference type="ChEBI" id="CHEBI:59789"/>
        <dbReference type="ChEBI" id="CHEBI:82795"/>
        <dbReference type="EC" id="2.1.1.80"/>
    </reaction>
</comment>
<dbReference type="GO" id="GO:0032259">
    <property type="term" value="P:methylation"/>
    <property type="evidence" value="ECO:0007669"/>
    <property type="project" value="UniProtKB-KW"/>
</dbReference>
<dbReference type="RefSeq" id="WP_184214905.1">
    <property type="nucleotide sequence ID" value="NZ_JACHIP010000002.1"/>
</dbReference>
<evidence type="ECO:0000256" key="3">
    <source>
        <dbReference type="ARBA" id="ARBA00022603"/>
    </source>
</evidence>
<feature type="domain" description="CheR-type methyltransferase" evidence="6">
    <location>
        <begin position="24"/>
        <end position="290"/>
    </location>
</feature>
<dbReference type="PANTHER" id="PTHR24422:SF21">
    <property type="entry name" value="CHEMOTAXIS PROTEIN METHYLTRANSFERASE 1"/>
    <property type="match status" value="1"/>
</dbReference>
<dbReference type="InterPro" id="IPR000780">
    <property type="entry name" value="CheR_MeTrfase"/>
</dbReference>
<dbReference type="Pfam" id="PF01739">
    <property type="entry name" value="CheR"/>
    <property type="match status" value="1"/>
</dbReference>
<dbReference type="EC" id="2.1.1.80" evidence="2"/>
<sequence length="290" mass="32311">MTNPNPISRLEYPGSQGANAAPLISPRNYTFLQTYIYRESGIVLDDDKQYLFESRLRPIVIREGLASIDALCDLVATGRSPALATRVIDAMTTNETLFFRDTAIFEVMKTTVLPELIAAAGSRKLRIWSAASSTGQEAYSLAITLLEARIDPSRVEIIGTDLCEQVVERAATGKYVQFEVGRGMPILLLMKYFTKVGLDWQIKPEVRNMVHFQKLDLRGSFAALGKFDLVLCRNVLIYFDATTKEQIIASIAKTILPGGMLVLGCAETLISVDHKYERKVFGHSTFYAVR</sequence>
<evidence type="ECO:0000256" key="5">
    <source>
        <dbReference type="ARBA" id="ARBA00022691"/>
    </source>
</evidence>
<dbReference type="Proteomes" id="UP000540989">
    <property type="component" value="Unassembled WGS sequence"/>
</dbReference>
<dbReference type="Pfam" id="PF03705">
    <property type="entry name" value="CheR_N"/>
    <property type="match status" value="1"/>
</dbReference>
<keyword evidence="3 7" id="KW-0489">Methyltransferase</keyword>
<evidence type="ECO:0000256" key="4">
    <source>
        <dbReference type="ARBA" id="ARBA00022679"/>
    </source>
</evidence>
<evidence type="ECO:0000259" key="6">
    <source>
        <dbReference type="PROSITE" id="PS50123"/>
    </source>
</evidence>
<gene>
    <name evidence="7" type="ORF">HDF16_001439</name>
</gene>
<reference evidence="7 8" key="1">
    <citation type="submission" date="2020-08" db="EMBL/GenBank/DDBJ databases">
        <title>Genomic Encyclopedia of Type Strains, Phase IV (KMG-V): Genome sequencing to study the core and pangenomes of soil and plant-associated prokaryotes.</title>
        <authorList>
            <person name="Whitman W."/>
        </authorList>
    </citation>
    <scope>NUCLEOTIDE SEQUENCE [LARGE SCALE GENOMIC DNA]</scope>
    <source>
        <strain evidence="7 8">M8UP14</strain>
    </source>
</reference>
<dbReference type="PANTHER" id="PTHR24422">
    <property type="entry name" value="CHEMOTAXIS PROTEIN METHYLTRANSFERASE"/>
    <property type="match status" value="1"/>
</dbReference>
<accession>A0A7W7ZBA3</accession>
<evidence type="ECO:0000313" key="8">
    <source>
        <dbReference type="Proteomes" id="UP000540989"/>
    </source>
</evidence>
<evidence type="ECO:0000313" key="7">
    <source>
        <dbReference type="EMBL" id="MBB5056754.1"/>
    </source>
</evidence>
<dbReference type="GO" id="GO:0008983">
    <property type="term" value="F:protein-glutamate O-methyltransferase activity"/>
    <property type="evidence" value="ECO:0007669"/>
    <property type="project" value="UniProtKB-EC"/>
</dbReference>
<dbReference type="EMBL" id="JACHIP010000002">
    <property type="protein sequence ID" value="MBB5056754.1"/>
    <property type="molecule type" value="Genomic_DNA"/>
</dbReference>
<organism evidence="7 8">
    <name type="scientific">Granulicella aggregans</name>
    <dbReference type="NCBI Taxonomy" id="474949"/>
    <lineage>
        <taxon>Bacteria</taxon>
        <taxon>Pseudomonadati</taxon>
        <taxon>Acidobacteriota</taxon>
        <taxon>Terriglobia</taxon>
        <taxon>Terriglobales</taxon>
        <taxon>Acidobacteriaceae</taxon>
        <taxon>Granulicella</taxon>
    </lineage>
</organism>
<dbReference type="InterPro" id="IPR029063">
    <property type="entry name" value="SAM-dependent_MTases_sf"/>
</dbReference>
<proteinExistence type="predicted"/>